<organism evidence="2 3">
    <name type="scientific">Candidatus Sulfotelmatobacter kueseliae</name>
    <dbReference type="NCBI Taxonomy" id="2042962"/>
    <lineage>
        <taxon>Bacteria</taxon>
        <taxon>Pseudomonadati</taxon>
        <taxon>Acidobacteriota</taxon>
        <taxon>Terriglobia</taxon>
        <taxon>Terriglobales</taxon>
        <taxon>Candidatus Korobacteraceae</taxon>
        <taxon>Candidatus Sulfotelmatobacter</taxon>
    </lineage>
</organism>
<sequence length="139" mass="14809">MRIFSASSSGISMSKASSKAMTSSTVSSESAPRSSTNDALAVTSPSSTPNCSTMICFTLSSTAAMFFLACLYIDLNSVLRLLSQYVYRSGYALYTSHILTTANGNRRTCSVIVRVNQCKGKGVPFRATPLLTCNCTPES</sequence>
<name>A0A2U3KYK4_9BACT</name>
<proteinExistence type="predicted"/>
<dbReference type="EMBL" id="OMOD01000150">
    <property type="protein sequence ID" value="SPF44680.1"/>
    <property type="molecule type" value="Genomic_DNA"/>
</dbReference>
<evidence type="ECO:0000256" key="1">
    <source>
        <dbReference type="SAM" id="MobiDB-lite"/>
    </source>
</evidence>
<evidence type="ECO:0000313" key="2">
    <source>
        <dbReference type="EMBL" id="SPF44680.1"/>
    </source>
</evidence>
<dbReference type="AlphaFoldDB" id="A0A2U3KYK4"/>
<evidence type="ECO:0000313" key="3">
    <source>
        <dbReference type="Proteomes" id="UP000238701"/>
    </source>
</evidence>
<reference evidence="3" key="1">
    <citation type="submission" date="2018-02" db="EMBL/GenBank/DDBJ databases">
        <authorList>
            <person name="Hausmann B."/>
        </authorList>
    </citation>
    <scope>NUCLEOTIDE SEQUENCE [LARGE SCALE GENOMIC DNA]</scope>
    <source>
        <strain evidence="3">Peat soil MAG SbA1</strain>
    </source>
</reference>
<feature type="region of interest" description="Disordered" evidence="1">
    <location>
        <begin position="23"/>
        <end position="48"/>
    </location>
</feature>
<dbReference type="Proteomes" id="UP000238701">
    <property type="component" value="Unassembled WGS sequence"/>
</dbReference>
<feature type="compositionally biased region" description="Low complexity" evidence="1">
    <location>
        <begin position="23"/>
        <end position="35"/>
    </location>
</feature>
<protein>
    <submittedName>
        <fullName evidence="2">Uncharacterized protein</fullName>
    </submittedName>
</protein>
<gene>
    <name evidence="2" type="ORF">SBA1_550045</name>
</gene>
<accession>A0A2U3KYK4</accession>